<keyword evidence="1" id="KW-0812">Transmembrane</keyword>
<protein>
    <submittedName>
        <fullName evidence="2">Uncharacterized protein</fullName>
    </submittedName>
</protein>
<evidence type="ECO:0000313" key="3">
    <source>
        <dbReference type="Proteomes" id="UP000078348"/>
    </source>
</evidence>
<keyword evidence="1" id="KW-1133">Transmembrane helix</keyword>
<name>A0A196S926_BLAHN</name>
<accession>A0A196S926</accession>
<feature type="transmembrane region" description="Helical" evidence="1">
    <location>
        <begin position="23"/>
        <end position="45"/>
    </location>
</feature>
<keyword evidence="3" id="KW-1185">Reference proteome</keyword>
<sequence length="570" mass="63649">MQDVESYGLVGNEKKQTMLHQRLIAYLAILLVMLAFIFSCIGLNMGRQSNLEKTLYTFSFPYFNQVPKVEPGMVVSLDTKGYVFTGAGTTISRNVTVEPSYVHSDIRVTAWGQNFVIMGARSHLLAYDITYDDIVINNYDIKLPDVDGKEREVAALFRLSEDTLAVVGSGEIIPYTITIEKTGDKQYELKYQVGTPQRFGDPETSYPYCDDLRDDKEQRMLACTYEDGINLVTRLFTLRSEGSAKTFAMSKPVVYGLRRKFHGLAGLGPEGYVVAAVGPLYNETHQMGPILVAYARIENGEVYVHDFERLPFEMSYGYFSLDNLYRNGAVMCYTRAASGGIDCVSMDVTHGAPGPHHRNIQWGSTLTVSTGGSSILYSKVKLQIINRDTFALMYADQNIGGAVAYQMVTFNNAGDMVKNGPAYIISHWNRSHKVLEHIIGCTGVDFYKSALVEIVQSDKGGYAYLHTVYVYPRPIGIAAKNIAGGNQVQFGGLWKVKSDVLKKLKQGKLIPGWMYYTNDRGMILPGGPAGYMHWDFGVFYVRSRDDDSLLSLRNQIGMAISENEILIRMN</sequence>
<dbReference type="AlphaFoldDB" id="A0A196S926"/>
<keyword evidence="1" id="KW-0472">Membrane</keyword>
<dbReference type="EMBL" id="LXWW01000506">
    <property type="protein sequence ID" value="OAO12861.1"/>
    <property type="molecule type" value="Genomic_DNA"/>
</dbReference>
<proteinExistence type="predicted"/>
<organism evidence="2 3">
    <name type="scientific">Blastocystis sp. subtype 1 (strain ATCC 50177 / NandII)</name>
    <dbReference type="NCBI Taxonomy" id="478820"/>
    <lineage>
        <taxon>Eukaryota</taxon>
        <taxon>Sar</taxon>
        <taxon>Stramenopiles</taxon>
        <taxon>Bigyra</taxon>
        <taxon>Opalozoa</taxon>
        <taxon>Opalinata</taxon>
        <taxon>Blastocystidae</taxon>
        <taxon>Blastocystis</taxon>
    </lineage>
</organism>
<comment type="caution">
    <text evidence="2">The sequence shown here is derived from an EMBL/GenBank/DDBJ whole genome shotgun (WGS) entry which is preliminary data.</text>
</comment>
<dbReference type="Proteomes" id="UP000078348">
    <property type="component" value="Unassembled WGS sequence"/>
</dbReference>
<reference evidence="2 3" key="1">
    <citation type="submission" date="2016-05" db="EMBL/GenBank/DDBJ databases">
        <title>Nuclear genome of Blastocystis sp. subtype 1 NandII.</title>
        <authorList>
            <person name="Gentekaki E."/>
            <person name="Curtis B."/>
            <person name="Stairs C."/>
            <person name="Eme L."/>
            <person name="Herman E."/>
            <person name="Klimes V."/>
            <person name="Arias M.C."/>
            <person name="Elias M."/>
            <person name="Hilliou F."/>
            <person name="Klute M."/>
            <person name="Malik S.-B."/>
            <person name="Pightling A."/>
            <person name="Rachubinski R."/>
            <person name="Salas D."/>
            <person name="Schlacht A."/>
            <person name="Suga H."/>
            <person name="Archibald J."/>
            <person name="Ball S.G."/>
            <person name="Clark G."/>
            <person name="Dacks J."/>
            <person name="Van Der Giezen M."/>
            <person name="Tsaousis A."/>
            <person name="Roger A."/>
        </authorList>
    </citation>
    <scope>NUCLEOTIDE SEQUENCE [LARGE SCALE GENOMIC DNA]</scope>
    <source>
        <strain evidence="3">ATCC 50177 / NandII</strain>
    </source>
</reference>
<evidence type="ECO:0000256" key="1">
    <source>
        <dbReference type="SAM" id="Phobius"/>
    </source>
</evidence>
<gene>
    <name evidence="2" type="ORF">AV274_5461</name>
</gene>
<evidence type="ECO:0000313" key="2">
    <source>
        <dbReference type="EMBL" id="OAO12861.1"/>
    </source>
</evidence>